<proteinExistence type="predicted"/>
<dbReference type="RefSeq" id="WP_064583936.1">
    <property type="nucleotide sequence ID" value="NZ_CP015878.1"/>
</dbReference>
<gene>
    <name evidence="1" type="ORF">A9C11_22925</name>
</gene>
<reference evidence="1 2" key="1">
    <citation type="submission" date="2016-05" db="EMBL/GenBank/DDBJ databases">
        <title>Genome Sequence of Pseudomonas citronellolis Strain SJTE-3, an Estrogens and Persistent Organic Pollutants degradation strain.</title>
        <authorList>
            <person name="Liang R."/>
        </authorList>
    </citation>
    <scope>NUCLEOTIDE SEQUENCE [LARGE SCALE GENOMIC DNA]</scope>
    <source>
        <strain evidence="1 2">SJTE-3</strain>
    </source>
</reference>
<dbReference type="AlphaFoldDB" id="A0A1A9KGJ5"/>
<protein>
    <submittedName>
        <fullName evidence="1">Uncharacterized protein</fullName>
    </submittedName>
</protein>
<name>A0A1A9KGJ5_9PSED</name>
<dbReference type="EMBL" id="CP015878">
    <property type="protein sequence ID" value="ANI16645.1"/>
    <property type="molecule type" value="Genomic_DNA"/>
</dbReference>
<organism evidence="1 2">
    <name type="scientific">Pseudomonas citronellolis</name>
    <dbReference type="NCBI Taxonomy" id="53408"/>
    <lineage>
        <taxon>Bacteria</taxon>
        <taxon>Pseudomonadati</taxon>
        <taxon>Pseudomonadota</taxon>
        <taxon>Gammaproteobacteria</taxon>
        <taxon>Pseudomonadales</taxon>
        <taxon>Pseudomonadaceae</taxon>
        <taxon>Pseudomonas</taxon>
    </lineage>
</organism>
<evidence type="ECO:0000313" key="2">
    <source>
        <dbReference type="Proteomes" id="UP000077748"/>
    </source>
</evidence>
<evidence type="ECO:0000313" key="1">
    <source>
        <dbReference type="EMBL" id="ANI16645.1"/>
    </source>
</evidence>
<accession>A0A1A9KGJ5</accession>
<dbReference type="Proteomes" id="UP000077748">
    <property type="component" value="Chromosome"/>
</dbReference>
<sequence>MRTLGAIIEAARAGEKPTVDELRYAVCALDILMTFDRNALFKLAEAEQEGKKPVLVYSPTWQRDESFNRVKRAMERSPKDYLSPNYNPDSAEVQKRRWAACRLYEQATQRHKPETTDHA</sequence>